<dbReference type="GO" id="GO:0004497">
    <property type="term" value="F:monooxygenase activity"/>
    <property type="evidence" value="ECO:0007669"/>
    <property type="project" value="UniProtKB-KW"/>
</dbReference>
<reference evidence="2 3" key="1">
    <citation type="submission" date="2023-02" db="EMBL/GenBank/DDBJ databases">
        <title>Genome sequence of Sphingobacterium sp. KACC 22765.</title>
        <authorList>
            <person name="Kim S."/>
            <person name="Heo J."/>
            <person name="Kwon S.-W."/>
        </authorList>
    </citation>
    <scope>NUCLEOTIDE SEQUENCE [LARGE SCALE GENOMIC DNA]</scope>
    <source>
        <strain evidence="2 3">KACC 22765</strain>
    </source>
</reference>
<dbReference type="Pfam" id="PF01494">
    <property type="entry name" value="FAD_binding_3"/>
    <property type="match status" value="1"/>
</dbReference>
<sequence length="401" mass="44731">MGFDKNNQDYNVLVSGGSIAGLTLTYWLHHYGFNVTLIERNDGLRLGGQNIDVKGPGWEVMQKMDLEKKLKAAHTTEKGIRFVKKDNTIAGEFPANNALSMTQEIEILRGDFVEILFEKVKDKAAFRFNTHITALQNDHTGTEVTFNNNQKEKFDLVLIAEGIGSSTRNLVFGSTVKFKYTGIYSSYFTMKKAATDNHWARWHNAVGAVVFLIRPDNHSTTRACIFFRSPERGYEKLSVGEQKDLLITKIKNVGWEADRIVDAIRESDDLYVERVSQVKMPTFYNERVAVVGDAAYCVTPLAGKGTDLAIAGAYILAGELAKNSNYTEAFQNYQDLVKPYATSVQKLPPGVPRLAYPSSKMGVVVLNGFFSLASSKFAKFLTNLFGGSKSKTKSDFQLPTY</sequence>
<keyword evidence="2" id="KW-0503">Monooxygenase</keyword>
<dbReference type="InterPro" id="IPR051704">
    <property type="entry name" value="FAD_aromatic-hydroxylase"/>
</dbReference>
<dbReference type="PANTHER" id="PTHR46865">
    <property type="entry name" value="OXIDOREDUCTASE-RELATED"/>
    <property type="match status" value="1"/>
</dbReference>
<feature type="domain" description="FAD-binding" evidence="1">
    <location>
        <begin position="10"/>
        <end position="323"/>
    </location>
</feature>
<evidence type="ECO:0000259" key="1">
    <source>
        <dbReference type="Pfam" id="PF01494"/>
    </source>
</evidence>
<dbReference type="PANTHER" id="PTHR46865:SF2">
    <property type="entry name" value="MONOOXYGENASE"/>
    <property type="match status" value="1"/>
</dbReference>
<dbReference type="PRINTS" id="PR00420">
    <property type="entry name" value="RNGMNOXGNASE"/>
</dbReference>
<name>A0ABY7WPU4_9SPHI</name>
<dbReference type="Proteomes" id="UP001221558">
    <property type="component" value="Chromosome"/>
</dbReference>
<proteinExistence type="predicted"/>
<dbReference type="InterPro" id="IPR002938">
    <property type="entry name" value="FAD-bd"/>
</dbReference>
<dbReference type="Gene3D" id="3.50.50.60">
    <property type="entry name" value="FAD/NAD(P)-binding domain"/>
    <property type="match status" value="1"/>
</dbReference>
<evidence type="ECO:0000313" key="3">
    <source>
        <dbReference type="Proteomes" id="UP001221558"/>
    </source>
</evidence>
<gene>
    <name evidence="2" type="ORF">PQ465_08690</name>
</gene>
<protein>
    <submittedName>
        <fullName evidence="2">FAD-dependent monooxygenase</fullName>
    </submittedName>
</protein>
<evidence type="ECO:0000313" key="2">
    <source>
        <dbReference type="EMBL" id="WDF70438.1"/>
    </source>
</evidence>
<dbReference type="Gene3D" id="3.30.9.10">
    <property type="entry name" value="D-Amino Acid Oxidase, subunit A, domain 2"/>
    <property type="match status" value="1"/>
</dbReference>
<dbReference type="EMBL" id="CP117880">
    <property type="protein sequence ID" value="WDF70438.1"/>
    <property type="molecule type" value="Genomic_DNA"/>
</dbReference>
<dbReference type="InterPro" id="IPR036188">
    <property type="entry name" value="FAD/NAD-bd_sf"/>
</dbReference>
<keyword evidence="2" id="KW-0560">Oxidoreductase</keyword>
<organism evidence="2 3">
    <name type="scientific">Sphingobacterium oryzagri</name>
    <dbReference type="NCBI Taxonomy" id="3025669"/>
    <lineage>
        <taxon>Bacteria</taxon>
        <taxon>Pseudomonadati</taxon>
        <taxon>Bacteroidota</taxon>
        <taxon>Sphingobacteriia</taxon>
        <taxon>Sphingobacteriales</taxon>
        <taxon>Sphingobacteriaceae</taxon>
        <taxon>Sphingobacterium</taxon>
    </lineage>
</organism>
<dbReference type="SUPFAM" id="SSF51905">
    <property type="entry name" value="FAD/NAD(P)-binding domain"/>
    <property type="match status" value="1"/>
</dbReference>
<dbReference type="RefSeq" id="WP_274269146.1">
    <property type="nucleotide sequence ID" value="NZ_CP117880.1"/>
</dbReference>
<accession>A0ABY7WPU4</accession>
<keyword evidence="3" id="KW-1185">Reference proteome</keyword>